<name>A0A0G1EID3_9BACT</name>
<feature type="transmembrane region" description="Helical" evidence="1">
    <location>
        <begin position="20"/>
        <end position="45"/>
    </location>
</feature>
<evidence type="ECO:0000313" key="3">
    <source>
        <dbReference type="Proteomes" id="UP000034810"/>
    </source>
</evidence>
<accession>A0A0G1EID3</accession>
<dbReference type="InterPro" id="IPR045275">
    <property type="entry name" value="MscS_archaea/bacteria_type"/>
</dbReference>
<proteinExistence type="predicted"/>
<dbReference type="PANTHER" id="PTHR30221:SF1">
    <property type="entry name" value="SMALL-CONDUCTANCE MECHANOSENSITIVE CHANNEL"/>
    <property type="match status" value="1"/>
</dbReference>
<feature type="transmembrane region" description="Helical" evidence="1">
    <location>
        <begin position="158"/>
        <end position="179"/>
    </location>
</feature>
<dbReference type="PANTHER" id="PTHR30221">
    <property type="entry name" value="SMALL-CONDUCTANCE MECHANOSENSITIVE CHANNEL"/>
    <property type="match status" value="1"/>
</dbReference>
<comment type="caution">
    <text evidence="2">The sequence shown here is derived from an EMBL/GenBank/DDBJ whole genome shotgun (WGS) entry which is preliminary data.</text>
</comment>
<feature type="transmembrane region" description="Helical" evidence="1">
    <location>
        <begin position="87"/>
        <end position="110"/>
    </location>
</feature>
<dbReference type="AlphaFoldDB" id="A0A0G1EID3"/>
<feature type="transmembrane region" description="Helical" evidence="1">
    <location>
        <begin position="185"/>
        <end position="207"/>
    </location>
</feature>
<dbReference type="Gene3D" id="1.10.287.1260">
    <property type="match status" value="1"/>
</dbReference>
<feature type="transmembrane region" description="Helical" evidence="1">
    <location>
        <begin position="116"/>
        <end position="137"/>
    </location>
</feature>
<gene>
    <name evidence="2" type="primary">cmpX</name>
    <name evidence="2" type="ORF">UV58_C0005G0040</name>
</gene>
<keyword evidence="1" id="KW-1133">Transmembrane helix</keyword>
<dbReference type="Pfam" id="PF05552">
    <property type="entry name" value="MS_channel_1st_1"/>
    <property type="match status" value="2"/>
</dbReference>
<evidence type="ECO:0000313" key="2">
    <source>
        <dbReference type="EMBL" id="KKS82786.1"/>
    </source>
</evidence>
<dbReference type="Proteomes" id="UP000034810">
    <property type="component" value="Unassembled WGS sequence"/>
</dbReference>
<keyword evidence="1" id="KW-0812">Transmembrane</keyword>
<keyword evidence="1" id="KW-0472">Membrane</keyword>
<sequence>MSAQTWADAFALPLQSTWEVIVRFLPSLIGALVVLIIGLLVASLLRALFEKIVNLLKIDSLLKKLGFEAFMERTGYHLSTGRFIGGLIYWFFVVVVVLAVSDILGLWGLSTFLNDVLLYFPNVIAAVLILLAALVVANFLRGLVRGSIMGARLHASRFLGTLTWWAVAVFGFLAALIQLGVAGVLIQTIITGFIAMLALAGGIAFGLGGKDYAAHMIEKFRDHTESR</sequence>
<reference evidence="2 3" key="1">
    <citation type="journal article" date="2015" name="Nature">
        <title>rRNA introns, odd ribosomes, and small enigmatic genomes across a large radiation of phyla.</title>
        <authorList>
            <person name="Brown C.T."/>
            <person name="Hug L.A."/>
            <person name="Thomas B.C."/>
            <person name="Sharon I."/>
            <person name="Castelle C.J."/>
            <person name="Singh A."/>
            <person name="Wilkins M.J."/>
            <person name="Williams K.H."/>
            <person name="Banfield J.F."/>
        </authorList>
    </citation>
    <scope>NUCLEOTIDE SEQUENCE [LARGE SCALE GENOMIC DNA]</scope>
</reference>
<dbReference type="EMBL" id="LCFA01000005">
    <property type="protein sequence ID" value="KKS82786.1"/>
    <property type="molecule type" value="Genomic_DNA"/>
</dbReference>
<protein>
    <submittedName>
        <fullName evidence="2">CmpX protein</fullName>
    </submittedName>
</protein>
<dbReference type="InterPro" id="IPR008910">
    <property type="entry name" value="MSC_TM_helix"/>
</dbReference>
<evidence type="ECO:0000256" key="1">
    <source>
        <dbReference type="SAM" id="Phobius"/>
    </source>
</evidence>
<organism evidence="2 3">
    <name type="scientific">Candidatus Wolfebacteria bacterium GW2011_GWC1_43_10</name>
    <dbReference type="NCBI Taxonomy" id="1619011"/>
    <lineage>
        <taxon>Bacteria</taxon>
        <taxon>Candidatus Wolfeibacteriota</taxon>
    </lineage>
</organism>
<dbReference type="GO" id="GO:0008381">
    <property type="term" value="F:mechanosensitive monoatomic ion channel activity"/>
    <property type="evidence" value="ECO:0007669"/>
    <property type="project" value="InterPro"/>
</dbReference>